<evidence type="ECO:0000313" key="3">
    <source>
        <dbReference type="EMBL" id="PWN06298.1"/>
    </source>
</evidence>
<evidence type="ECO:0000313" key="4">
    <source>
        <dbReference type="Proteomes" id="UP000245533"/>
    </source>
</evidence>
<keyword evidence="4" id="KW-1185">Reference proteome</keyword>
<sequence>MSNLDLKGSWNELKGKLKQEYGELTDDDLAYVEGKEDELIGRIQKRLGKKREEIAAEIKDWLEEFEGEQEKA</sequence>
<organism evidence="3 4">
    <name type="scientific">Rhodohalobacter mucosus</name>
    <dbReference type="NCBI Taxonomy" id="2079485"/>
    <lineage>
        <taxon>Bacteria</taxon>
        <taxon>Pseudomonadati</taxon>
        <taxon>Balneolota</taxon>
        <taxon>Balneolia</taxon>
        <taxon>Balneolales</taxon>
        <taxon>Balneolaceae</taxon>
        <taxon>Rhodohalobacter</taxon>
    </lineage>
</organism>
<gene>
    <name evidence="3" type="ORF">DDZ15_10770</name>
</gene>
<evidence type="ECO:0000256" key="1">
    <source>
        <dbReference type="ARBA" id="ARBA00009129"/>
    </source>
</evidence>
<dbReference type="Gene3D" id="1.10.1470.10">
    <property type="entry name" value="YjbJ"/>
    <property type="match status" value="1"/>
</dbReference>
<reference evidence="3 4" key="1">
    <citation type="submission" date="2018-05" db="EMBL/GenBank/DDBJ databases">
        <title>Rhodohalobacter halophilus gen. nov., sp. nov., a moderately halophilic member of the family Balneolaceae.</title>
        <authorList>
            <person name="Liu Z.-W."/>
        </authorList>
    </citation>
    <scope>NUCLEOTIDE SEQUENCE [LARGE SCALE GENOMIC DNA]</scope>
    <source>
        <strain evidence="3 4">8A47</strain>
    </source>
</reference>
<dbReference type="SUPFAM" id="SSF69047">
    <property type="entry name" value="Hypothetical protein YjbJ"/>
    <property type="match status" value="1"/>
</dbReference>
<name>A0A316TR63_9BACT</name>
<evidence type="ECO:0000259" key="2">
    <source>
        <dbReference type="Pfam" id="PF05532"/>
    </source>
</evidence>
<comment type="caution">
    <text evidence="3">The sequence shown here is derived from an EMBL/GenBank/DDBJ whole genome shotgun (WGS) entry which is preliminary data.</text>
</comment>
<dbReference type="PIRSF" id="PIRSF039008">
    <property type="entry name" value="YjbJ"/>
    <property type="match status" value="1"/>
</dbReference>
<dbReference type="Proteomes" id="UP000245533">
    <property type="component" value="Unassembled WGS sequence"/>
</dbReference>
<dbReference type="InterPro" id="IPR050423">
    <property type="entry name" value="UPF0337_stress_rsp"/>
</dbReference>
<feature type="domain" description="CsbD-like" evidence="2">
    <location>
        <begin position="6"/>
        <end position="54"/>
    </location>
</feature>
<dbReference type="OrthoDB" id="9796058at2"/>
<dbReference type="InterPro" id="IPR008462">
    <property type="entry name" value="CsbD"/>
</dbReference>
<dbReference type="PANTHER" id="PTHR34977:SF1">
    <property type="entry name" value="UPF0337 PROTEIN YJBJ"/>
    <property type="match status" value="1"/>
</dbReference>
<dbReference type="InterPro" id="IPR036629">
    <property type="entry name" value="YjbJ_sf"/>
</dbReference>
<dbReference type="PANTHER" id="PTHR34977">
    <property type="entry name" value="UPF0337 PROTEIN YJBJ"/>
    <property type="match status" value="1"/>
</dbReference>
<dbReference type="AlphaFoldDB" id="A0A316TR63"/>
<accession>A0A316TR63</accession>
<proteinExistence type="inferred from homology"/>
<protein>
    <submittedName>
        <fullName evidence="3">General stress protein CsbD</fullName>
    </submittedName>
</protein>
<dbReference type="RefSeq" id="WP_109647091.1">
    <property type="nucleotide sequence ID" value="NZ_QGGB01000007.1"/>
</dbReference>
<dbReference type="InterPro" id="IPR026042">
    <property type="entry name" value="YjbJ"/>
</dbReference>
<dbReference type="Pfam" id="PF05532">
    <property type="entry name" value="CsbD"/>
    <property type="match status" value="1"/>
</dbReference>
<comment type="similarity">
    <text evidence="1">Belongs to the UPF0337 (CsbD) family.</text>
</comment>
<dbReference type="EMBL" id="QGGB01000007">
    <property type="protein sequence ID" value="PWN06298.1"/>
    <property type="molecule type" value="Genomic_DNA"/>
</dbReference>